<evidence type="ECO:0000313" key="3">
    <source>
        <dbReference type="Proteomes" id="UP001187192"/>
    </source>
</evidence>
<accession>A0AA88A650</accession>
<evidence type="ECO:0000256" key="1">
    <source>
        <dbReference type="SAM" id="MobiDB-lite"/>
    </source>
</evidence>
<keyword evidence="3" id="KW-1185">Reference proteome</keyword>
<organism evidence="2 3">
    <name type="scientific">Ficus carica</name>
    <name type="common">Common fig</name>
    <dbReference type="NCBI Taxonomy" id="3494"/>
    <lineage>
        <taxon>Eukaryota</taxon>
        <taxon>Viridiplantae</taxon>
        <taxon>Streptophyta</taxon>
        <taxon>Embryophyta</taxon>
        <taxon>Tracheophyta</taxon>
        <taxon>Spermatophyta</taxon>
        <taxon>Magnoliopsida</taxon>
        <taxon>eudicotyledons</taxon>
        <taxon>Gunneridae</taxon>
        <taxon>Pentapetalae</taxon>
        <taxon>rosids</taxon>
        <taxon>fabids</taxon>
        <taxon>Rosales</taxon>
        <taxon>Moraceae</taxon>
        <taxon>Ficeae</taxon>
        <taxon>Ficus</taxon>
    </lineage>
</organism>
<feature type="region of interest" description="Disordered" evidence="1">
    <location>
        <begin position="1"/>
        <end position="42"/>
    </location>
</feature>
<proteinExistence type="predicted"/>
<evidence type="ECO:0000313" key="2">
    <source>
        <dbReference type="EMBL" id="GMN47162.1"/>
    </source>
</evidence>
<gene>
    <name evidence="2" type="ORF">TIFTF001_016346</name>
</gene>
<dbReference type="EMBL" id="BTGU01000025">
    <property type="protein sequence ID" value="GMN47162.1"/>
    <property type="molecule type" value="Genomic_DNA"/>
</dbReference>
<reference evidence="2" key="1">
    <citation type="submission" date="2023-07" db="EMBL/GenBank/DDBJ databases">
        <title>draft genome sequence of fig (Ficus carica).</title>
        <authorList>
            <person name="Takahashi T."/>
            <person name="Nishimura K."/>
        </authorList>
    </citation>
    <scope>NUCLEOTIDE SEQUENCE</scope>
</reference>
<dbReference type="Proteomes" id="UP001187192">
    <property type="component" value="Unassembled WGS sequence"/>
</dbReference>
<comment type="caution">
    <text evidence="2">The sequence shown here is derived from an EMBL/GenBank/DDBJ whole genome shotgun (WGS) entry which is preliminary data.</text>
</comment>
<dbReference type="AlphaFoldDB" id="A0AA88A650"/>
<sequence>MGNFRPLDQEKWSDLGPWMRPRAPWGAQSSTQPGTAALGFRPGQPLGRSAWSWRARLAAKALLGSSSMPACFVFLPSFTPFSN</sequence>
<name>A0AA88A650_FICCA</name>
<protein>
    <submittedName>
        <fullName evidence="2">Uncharacterized protein</fullName>
    </submittedName>
</protein>